<sequence>MTYSPQNFEPVDPVEAEAAARARAVLANLPADEQAAAQARRARIIQEAFDQYDADVEAASTILDQADRYAEEARMLADATLKDAQSIRARAEEEYDKSLAEAARIVRTAKAQANEIRQQAARSGASSSQLASDPLFGEWKPDARQPVFLRTWFEVYQEFGGVKIGNPPDRRVGQSV</sequence>
<dbReference type="Proteomes" id="UP000295217">
    <property type="component" value="Unassembled WGS sequence"/>
</dbReference>
<comment type="caution">
    <text evidence="2">The sequence shown here is derived from an EMBL/GenBank/DDBJ whole genome shotgun (WGS) entry which is preliminary data.</text>
</comment>
<dbReference type="EMBL" id="SMLB01000062">
    <property type="protein sequence ID" value="TDD64778.1"/>
    <property type="molecule type" value="Genomic_DNA"/>
</dbReference>
<dbReference type="AlphaFoldDB" id="A0A4R4ZZ96"/>
<name>A0A4R4ZZ96_9ACTN</name>
<evidence type="ECO:0000313" key="2">
    <source>
        <dbReference type="EMBL" id="TDD64778.1"/>
    </source>
</evidence>
<organism evidence="2 3">
    <name type="scientific">Jiangella aurantiaca</name>
    <dbReference type="NCBI Taxonomy" id="2530373"/>
    <lineage>
        <taxon>Bacteria</taxon>
        <taxon>Bacillati</taxon>
        <taxon>Actinomycetota</taxon>
        <taxon>Actinomycetes</taxon>
        <taxon>Jiangellales</taxon>
        <taxon>Jiangellaceae</taxon>
        <taxon>Jiangella</taxon>
    </lineage>
</organism>
<keyword evidence="1" id="KW-0175">Coiled coil</keyword>
<accession>A0A4R4ZZ96</accession>
<dbReference type="RefSeq" id="WP_132107490.1">
    <property type="nucleotide sequence ID" value="NZ_SMLB01000062.1"/>
</dbReference>
<protein>
    <submittedName>
        <fullName evidence="2">Uncharacterized protein</fullName>
    </submittedName>
</protein>
<evidence type="ECO:0000313" key="3">
    <source>
        <dbReference type="Proteomes" id="UP000295217"/>
    </source>
</evidence>
<keyword evidence="3" id="KW-1185">Reference proteome</keyword>
<gene>
    <name evidence="2" type="ORF">E1262_27200</name>
</gene>
<proteinExistence type="predicted"/>
<reference evidence="2 3" key="1">
    <citation type="submission" date="2019-02" db="EMBL/GenBank/DDBJ databases">
        <title>Draft genome sequences of novel Actinobacteria.</title>
        <authorList>
            <person name="Sahin N."/>
            <person name="Ay H."/>
            <person name="Saygin H."/>
        </authorList>
    </citation>
    <scope>NUCLEOTIDE SEQUENCE [LARGE SCALE GENOMIC DNA]</scope>
    <source>
        <strain evidence="2 3">8K307</strain>
    </source>
</reference>
<evidence type="ECO:0000256" key="1">
    <source>
        <dbReference type="SAM" id="Coils"/>
    </source>
</evidence>
<feature type="coiled-coil region" evidence="1">
    <location>
        <begin position="81"/>
        <end position="119"/>
    </location>
</feature>